<feature type="chain" id="PRO_5034055912" evidence="3">
    <location>
        <begin position="17"/>
        <end position="1276"/>
    </location>
</feature>
<keyword evidence="6" id="KW-1185">Reference proteome</keyword>
<feature type="transmembrane region" description="Helical" evidence="2">
    <location>
        <begin position="193"/>
        <end position="212"/>
    </location>
</feature>
<evidence type="ECO:0000259" key="5">
    <source>
        <dbReference type="Pfam" id="PF18738"/>
    </source>
</evidence>
<keyword evidence="2" id="KW-0472">Membrane</keyword>
<evidence type="ECO:0000256" key="3">
    <source>
        <dbReference type="SAM" id="SignalP"/>
    </source>
</evidence>
<dbReference type="Pfam" id="PF18738">
    <property type="entry name" value="HEPN_DZIP3"/>
    <property type="match status" value="1"/>
</dbReference>
<feature type="domain" description="COR" evidence="4">
    <location>
        <begin position="716"/>
        <end position="860"/>
    </location>
</feature>
<organism evidence="6 7">
    <name type="scientific">Crassostrea virginica</name>
    <name type="common">Eastern oyster</name>
    <dbReference type="NCBI Taxonomy" id="6565"/>
    <lineage>
        <taxon>Eukaryota</taxon>
        <taxon>Metazoa</taxon>
        <taxon>Spiralia</taxon>
        <taxon>Lophotrochozoa</taxon>
        <taxon>Mollusca</taxon>
        <taxon>Bivalvia</taxon>
        <taxon>Autobranchia</taxon>
        <taxon>Pteriomorphia</taxon>
        <taxon>Ostreida</taxon>
        <taxon>Ostreoidea</taxon>
        <taxon>Ostreidae</taxon>
        <taxon>Crassostrea</taxon>
    </lineage>
</organism>
<feature type="signal peptide" evidence="3">
    <location>
        <begin position="1"/>
        <end position="16"/>
    </location>
</feature>
<sequence>MLKCSVKGSLILVSLAFIWRSNDHNGKVLAMGIVQRVRDCPRNETEWKEASNRLNCTSDVLSTENKYHCLPAENLTTLLEFCYNRTRINVVKGHCVVLVEKQERKPILNTYDCGRFKEGCPNNWYLSDEIYKFPLCLEIEPLQHCYKAEASCQPTTWSVTVLSDTTQSTLVNKTTTNVTTADTIISEIDPLPILLPLIGILGIAVIIAILAWKNKWRRKRCFGRKENVQPEEKDEELELLGTAVNENAQPEGDGKESGHLETVVNANAQPEGDGGESSHLETVVNGNGQPDRYDEELRAFEMGPIEISRPEEDDEKLRLLRTEVNEDIGRLGIDYVLHDLPSDQGTFPMIAEKLEIPQEILFWSLKNREKFVRSMKVGNIRVFNGRAMVIGCARAGKTTLVKKIKGDKDLTTTSTSGIEIHSHTFKLNSDESTIIVSTDEEKEKGCLCLAPGMLEILEENTQETSFGVNVNVVPDQSNVISPREENHIVDIASSLPSSIEGFLNSNNDEAVDDTDPAVNESDQLINNLTAAADVSLGTKRSYATIEQNIDLNDCVPSVNRDNLKMLSLLDFAGHSAYYACHHIFLSPRAFFILVVDMTKELDSVATEACREQGLIYSNWTYADYIKYWLGSIHTYSSKVAPVILAFSHSEDNGADPEKALQYFRQICKCLPQNLLDHLDKHRIFSFQKQSEKNVEDFKECLAATVKSQSHWGERVPISWTKHEAVLTKLKESNNVVSFSDLLRYVSETNDRKRNKEEDLLNALIFFNDTGVILFRSEIKDIIILNVQWFVEAFKRIIFDEIHMEVMEDMRDFAEFQELNEHGLLSSKVLNVLWQNSNFYQHKNSLVNHMKHLDMLAELSKELWYVPCMNKQKYPWEILNNCNVSSRLCFLFEFLPFVIYHRLVVACINKLGMTPWKISERMCIYHKVTVLLYKDHRVLIAICDNKERPHRNFPFSIEIQINVTKPREIDTRLTSKLKEDIFERLSVLTQGILSSEFYSYVGYRCRLETFGKNVESHIITEEEMSASEYDCLKCSHPHIVHVGSIRRFWKKDEAQTHLTVGSRTSSSHPFAATEEMTNLNRVSRLMLGPCTEQLRDLLRLYIPPASFLAVIQRKRSQLNRLNEPQRKLILPNSGVYYGNYDDMDISLLYILLRNVCGIQAHNKGWGNTPDSADRSVSANIERLRLARNRCSHTTEVMSNVDFNQVWSEVRAAVVDLDKALGIGNKYQEAVDFILNDTMDPVKDKHFRDQLLEQIQDINDIRKKFERIEGRTKKMMAN</sequence>
<keyword evidence="3" id="KW-0732">Signal</keyword>
<dbReference type="Gene3D" id="1.10.10.10">
    <property type="entry name" value="Winged helix-like DNA-binding domain superfamily/Winged helix DNA-binding domain"/>
    <property type="match status" value="1"/>
</dbReference>
<reference evidence="7" key="1">
    <citation type="submission" date="2025-08" db="UniProtKB">
        <authorList>
            <consortium name="RefSeq"/>
        </authorList>
    </citation>
    <scope>IDENTIFICATION</scope>
    <source>
        <tissue evidence="7">Whole sample</tissue>
    </source>
</reference>
<dbReference type="InterPro" id="IPR036388">
    <property type="entry name" value="WH-like_DNA-bd_sf"/>
</dbReference>
<dbReference type="InterPro" id="IPR027417">
    <property type="entry name" value="P-loop_NTPase"/>
</dbReference>
<dbReference type="InterPro" id="IPR032171">
    <property type="entry name" value="COR-A"/>
</dbReference>
<evidence type="ECO:0000313" key="6">
    <source>
        <dbReference type="Proteomes" id="UP000694844"/>
    </source>
</evidence>
<dbReference type="PANTHER" id="PTHR12449">
    <property type="entry name" value="DEATH DOMAIN-CONTAINING PROTEIN"/>
    <property type="match status" value="1"/>
</dbReference>
<dbReference type="Proteomes" id="UP000694844">
    <property type="component" value="Chromosome 9"/>
</dbReference>
<dbReference type="OrthoDB" id="676979at2759"/>
<keyword evidence="2" id="KW-0812">Transmembrane</keyword>
<evidence type="ECO:0000256" key="2">
    <source>
        <dbReference type="SAM" id="Phobius"/>
    </source>
</evidence>
<proteinExistence type="predicted"/>
<dbReference type="AlphaFoldDB" id="A0A8B8BST5"/>
<evidence type="ECO:0000259" key="4">
    <source>
        <dbReference type="Pfam" id="PF16095"/>
    </source>
</evidence>
<dbReference type="SUPFAM" id="SSF52540">
    <property type="entry name" value="P-loop containing nucleoside triphosphate hydrolases"/>
    <property type="match status" value="1"/>
</dbReference>
<gene>
    <name evidence="7" type="primary">LOC111112612</name>
</gene>
<name>A0A8B8BST5_CRAVI</name>
<dbReference type="RefSeq" id="XP_022305919.1">
    <property type="nucleotide sequence ID" value="XM_022450211.1"/>
</dbReference>
<keyword evidence="1" id="KW-0677">Repeat</keyword>
<dbReference type="InterPro" id="IPR041249">
    <property type="entry name" value="HEPN_DZIP3"/>
</dbReference>
<dbReference type="KEGG" id="cvn:111112612"/>
<dbReference type="InterPro" id="IPR039788">
    <property type="entry name" value="NOL4/NOL4L"/>
</dbReference>
<feature type="domain" description="DZIP3-like HEPN" evidence="5">
    <location>
        <begin position="1115"/>
        <end position="1244"/>
    </location>
</feature>
<dbReference type="GeneID" id="111112612"/>
<evidence type="ECO:0000256" key="1">
    <source>
        <dbReference type="ARBA" id="ARBA00022737"/>
    </source>
</evidence>
<dbReference type="PANTHER" id="PTHR12449:SF18">
    <property type="entry name" value="DEATH DOMAIN-CONTAINING PROTEIN"/>
    <property type="match status" value="1"/>
</dbReference>
<dbReference type="Gene3D" id="3.30.70.1390">
    <property type="entry name" value="ROC domain from the Parkinson's disease-associated leucine-rich repeat kinase 2"/>
    <property type="match status" value="1"/>
</dbReference>
<accession>A0A8B8BST5</accession>
<keyword evidence="2" id="KW-1133">Transmembrane helix</keyword>
<protein>
    <submittedName>
        <fullName evidence="7">Uncharacterized protein LOC111112612 isoform X1</fullName>
    </submittedName>
</protein>
<evidence type="ECO:0000313" key="7">
    <source>
        <dbReference type="RefSeq" id="XP_022305919.1"/>
    </source>
</evidence>
<dbReference type="Pfam" id="PF16095">
    <property type="entry name" value="COR-A"/>
    <property type="match status" value="1"/>
</dbReference>
<dbReference type="Gene3D" id="3.40.50.300">
    <property type="entry name" value="P-loop containing nucleotide triphosphate hydrolases"/>
    <property type="match status" value="1"/>
</dbReference>